<evidence type="ECO:0000256" key="1">
    <source>
        <dbReference type="ARBA" id="ARBA00001946"/>
    </source>
</evidence>
<evidence type="ECO:0000259" key="8">
    <source>
        <dbReference type="PROSITE" id="PS50002"/>
    </source>
</evidence>
<dbReference type="Proteomes" id="UP000218334">
    <property type="component" value="Unassembled WGS sequence"/>
</dbReference>
<comment type="catalytic activity">
    <reaction evidence="6">
        <text>L-seryl-[protein] + ATP = O-phospho-L-seryl-[protein] + ADP + H(+)</text>
        <dbReference type="Rhea" id="RHEA:17989"/>
        <dbReference type="Rhea" id="RHEA-COMP:9863"/>
        <dbReference type="Rhea" id="RHEA-COMP:11604"/>
        <dbReference type="ChEBI" id="CHEBI:15378"/>
        <dbReference type="ChEBI" id="CHEBI:29999"/>
        <dbReference type="ChEBI" id="CHEBI:30616"/>
        <dbReference type="ChEBI" id="CHEBI:83421"/>
        <dbReference type="ChEBI" id="CHEBI:456216"/>
        <dbReference type="EC" id="2.7.11.25"/>
    </reaction>
</comment>
<keyword evidence="10" id="KW-0418">Kinase</keyword>
<dbReference type="PROSITE" id="PS50002">
    <property type="entry name" value="SH3"/>
    <property type="match status" value="1"/>
</dbReference>
<dbReference type="Pfam" id="PF07714">
    <property type="entry name" value="PK_Tyr_Ser-Thr"/>
    <property type="match status" value="1"/>
</dbReference>
<dbReference type="Pfam" id="PF00018">
    <property type="entry name" value="SH3_1"/>
    <property type="match status" value="1"/>
</dbReference>
<evidence type="ECO:0000256" key="2">
    <source>
        <dbReference type="ARBA" id="ARBA00006529"/>
    </source>
</evidence>
<feature type="domain" description="Protein kinase" evidence="9">
    <location>
        <begin position="74"/>
        <end position="344"/>
    </location>
</feature>
<sequence length="408" mass="46506">MKPTTVDLLTDAPISMVMNLLQQELDDPSCLDEYRTTCLKCLRALRDAHPYLAVSKARNIVSPYLPFTSRDVTREWANPVGGGGFADIWKGRLHDTQVCLKVLRIFLSEKARERLLRDFRREAIVWKQLCHPNILPFLGVSEDLFAPSYCLISPWMINGNIMSYLEAHPDHDRLASLVQIAEGMKYLHNHIPPIVHADIRGANILVMDDLSCCLADFGLSLFAESQALESSSRIRKGSIRWLAPECMDLELFDRTYISTARDIYAYGCTIIEIFTGKPPFSDIKSDASVIYEVRIKQSRPPRPPSNIFPDDGLWELVTMCLSTWSNQRPITERVLESLRSLPWPTPKYPNRAQAHWAYEASPDNAYQLSFNAGEILCVAKHTHLGMWWEARKMDGSEGMVPSNFFHFV</sequence>
<dbReference type="EMBL" id="KZ293418">
    <property type="protein sequence ID" value="PBK74604.1"/>
    <property type="molecule type" value="Genomic_DNA"/>
</dbReference>
<evidence type="ECO:0000256" key="5">
    <source>
        <dbReference type="ARBA" id="ARBA00047559"/>
    </source>
</evidence>
<evidence type="ECO:0000259" key="9">
    <source>
        <dbReference type="PROSITE" id="PS50011"/>
    </source>
</evidence>
<keyword evidence="4 7" id="KW-0728">SH3 domain</keyword>
<dbReference type="Gene3D" id="1.10.510.10">
    <property type="entry name" value="Transferase(Phosphotransferase) domain 1"/>
    <property type="match status" value="1"/>
</dbReference>
<evidence type="ECO:0000256" key="7">
    <source>
        <dbReference type="PROSITE-ProRule" id="PRU00192"/>
    </source>
</evidence>
<evidence type="ECO:0000256" key="4">
    <source>
        <dbReference type="ARBA" id="ARBA00022443"/>
    </source>
</evidence>
<dbReference type="AlphaFoldDB" id="A0A2H3C002"/>
<dbReference type="InterPro" id="IPR000719">
    <property type="entry name" value="Prot_kinase_dom"/>
</dbReference>
<evidence type="ECO:0000256" key="6">
    <source>
        <dbReference type="ARBA" id="ARBA00048329"/>
    </source>
</evidence>
<dbReference type="InterPro" id="IPR001245">
    <property type="entry name" value="Ser-Thr/Tyr_kinase_cat_dom"/>
</dbReference>
<keyword evidence="11" id="KW-1185">Reference proteome</keyword>
<reference evidence="11" key="1">
    <citation type="journal article" date="2017" name="Nat. Ecol. Evol.">
        <title>Genome expansion and lineage-specific genetic innovations in the forest pathogenic fungi Armillaria.</title>
        <authorList>
            <person name="Sipos G."/>
            <person name="Prasanna A.N."/>
            <person name="Walter M.C."/>
            <person name="O'Connor E."/>
            <person name="Balint B."/>
            <person name="Krizsan K."/>
            <person name="Kiss B."/>
            <person name="Hess J."/>
            <person name="Varga T."/>
            <person name="Slot J."/>
            <person name="Riley R."/>
            <person name="Boka B."/>
            <person name="Rigling D."/>
            <person name="Barry K."/>
            <person name="Lee J."/>
            <person name="Mihaltcheva S."/>
            <person name="LaButti K."/>
            <person name="Lipzen A."/>
            <person name="Waldron R."/>
            <person name="Moloney N.M."/>
            <person name="Sperisen C."/>
            <person name="Kredics L."/>
            <person name="Vagvoelgyi C."/>
            <person name="Patrignani A."/>
            <person name="Fitzpatrick D."/>
            <person name="Nagy I."/>
            <person name="Doyle S."/>
            <person name="Anderson J.B."/>
            <person name="Grigoriev I.V."/>
            <person name="Gueldener U."/>
            <person name="Muensterkoetter M."/>
            <person name="Nagy L.G."/>
        </authorList>
    </citation>
    <scope>NUCLEOTIDE SEQUENCE [LARGE SCALE GENOMIC DNA]</scope>
    <source>
        <strain evidence="11">28-4</strain>
    </source>
</reference>
<keyword evidence="10" id="KW-0808">Transferase</keyword>
<evidence type="ECO:0000256" key="3">
    <source>
        <dbReference type="ARBA" id="ARBA00012406"/>
    </source>
</evidence>
<dbReference type="EC" id="2.7.11.25" evidence="3"/>
<dbReference type="SUPFAM" id="SSF50044">
    <property type="entry name" value="SH3-domain"/>
    <property type="match status" value="1"/>
</dbReference>
<accession>A0A2H3C002</accession>
<dbReference type="InterPro" id="IPR036028">
    <property type="entry name" value="SH3-like_dom_sf"/>
</dbReference>
<feature type="domain" description="SH3" evidence="8">
    <location>
        <begin position="347"/>
        <end position="408"/>
    </location>
</feature>
<dbReference type="GO" id="GO:0004709">
    <property type="term" value="F:MAP kinase kinase kinase activity"/>
    <property type="evidence" value="ECO:0007669"/>
    <property type="project" value="UniProtKB-EC"/>
</dbReference>
<proteinExistence type="inferred from homology"/>
<dbReference type="InterPro" id="IPR051681">
    <property type="entry name" value="Ser/Thr_Kinases-Pseudokinases"/>
</dbReference>
<dbReference type="PROSITE" id="PS00109">
    <property type="entry name" value="PROTEIN_KINASE_TYR"/>
    <property type="match status" value="1"/>
</dbReference>
<dbReference type="SUPFAM" id="SSF56112">
    <property type="entry name" value="Protein kinase-like (PK-like)"/>
    <property type="match status" value="1"/>
</dbReference>
<organism evidence="10 11">
    <name type="scientific">Armillaria solidipes</name>
    <dbReference type="NCBI Taxonomy" id="1076256"/>
    <lineage>
        <taxon>Eukaryota</taxon>
        <taxon>Fungi</taxon>
        <taxon>Dikarya</taxon>
        <taxon>Basidiomycota</taxon>
        <taxon>Agaricomycotina</taxon>
        <taxon>Agaricomycetes</taxon>
        <taxon>Agaricomycetidae</taxon>
        <taxon>Agaricales</taxon>
        <taxon>Marasmiineae</taxon>
        <taxon>Physalacriaceae</taxon>
        <taxon>Armillaria</taxon>
    </lineage>
</organism>
<comment type="cofactor">
    <cofactor evidence="1">
        <name>Mg(2+)</name>
        <dbReference type="ChEBI" id="CHEBI:18420"/>
    </cofactor>
</comment>
<gene>
    <name evidence="10" type="ORF">ARMSODRAFT_481082</name>
</gene>
<dbReference type="SMART" id="SM00326">
    <property type="entry name" value="SH3"/>
    <property type="match status" value="1"/>
</dbReference>
<dbReference type="PROSITE" id="PS50011">
    <property type="entry name" value="PROTEIN_KINASE_DOM"/>
    <property type="match status" value="1"/>
</dbReference>
<dbReference type="InterPro" id="IPR011009">
    <property type="entry name" value="Kinase-like_dom_sf"/>
</dbReference>
<evidence type="ECO:0000313" key="10">
    <source>
        <dbReference type="EMBL" id="PBK74604.1"/>
    </source>
</evidence>
<evidence type="ECO:0000313" key="11">
    <source>
        <dbReference type="Proteomes" id="UP000218334"/>
    </source>
</evidence>
<dbReference type="Gene3D" id="2.30.30.40">
    <property type="entry name" value="SH3 Domains"/>
    <property type="match status" value="1"/>
</dbReference>
<dbReference type="PANTHER" id="PTHR44329">
    <property type="entry name" value="SERINE/THREONINE-PROTEIN KINASE TNNI3K-RELATED"/>
    <property type="match status" value="1"/>
</dbReference>
<dbReference type="InterPro" id="IPR001452">
    <property type="entry name" value="SH3_domain"/>
</dbReference>
<comment type="similarity">
    <text evidence="2">Belongs to the protein kinase superfamily. STE Ser/Thr protein kinase family. MAP kinase kinase kinase subfamily.</text>
</comment>
<protein>
    <recommendedName>
        <fullName evidence="3">mitogen-activated protein kinase kinase kinase</fullName>
        <ecNumber evidence="3">2.7.11.25</ecNumber>
    </recommendedName>
</protein>
<name>A0A2H3C002_9AGAR</name>
<dbReference type="InterPro" id="IPR008266">
    <property type="entry name" value="Tyr_kinase_AS"/>
</dbReference>
<comment type="catalytic activity">
    <reaction evidence="5">
        <text>L-threonyl-[protein] + ATP = O-phospho-L-threonyl-[protein] + ADP + H(+)</text>
        <dbReference type="Rhea" id="RHEA:46608"/>
        <dbReference type="Rhea" id="RHEA-COMP:11060"/>
        <dbReference type="Rhea" id="RHEA-COMP:11605"/>
        <dbReference type="ChEBI" id="CHEBI:15378"/>
        <dbReference type="ChEBI" id="CHEBI:30013"/>
        <dbReference type="ChEBI" id="CHEBI:30616"/>
        <dbReference type="ChEBI" id="CHEBI:61977"/>
        <dbReference type="ChEBI" id="CHEBI:456216"/>
        <dbReference type="EC" id="2.7.11.25"/>
    </reaction>
</comment>
<dbReference type="STRING" id="1076256.A0A2H3C002"/>
<dbReference type="GO" id="GO:0005524">
    <property type="term" value="F:ATP binding"/>
    <property type="evidence" value="ECO:0007669"/>
    <property type="project" value="InterPro"/>
</dbReference>